<proteinExistence type="predicted"/>
<feature type="transmembrane region" description="Helical" evidence="1">
    <location>
        <begin position="131"/>
        <end position="149"/>
    </location>
</feature>
<evidence type="ECO:0000259" key="2">
    <source>
        <dbReference type="Pfam" id="PF01757"/>
    </source>
</evidence>
<dbReference type="PANTHER" id="PTHR37312:SF1">
    <property type="entry name" value="MEMBRANE-BOUND ACYLTRANSFERASE YKRP-RELATED"/>
    <property type="match status" value="1"/>
</dbReference>
<feature type="domain" description="Acyltransferase 3" evidence="2">
    <location>
        <begin position="11"/>
        <end position="306"/>
    </location>
</feature>
<dbReference type="GO" id="GO:0016746">
    <property type="term" value="F:acyltransferase activity"/>
    <property type="evidence" value="ECO:0007669"/>
    <property type="project" value="UniProtKB-KW"/>
</dbReference>
<feature type="transmembrane region" description="Helical" evidence="1">
    <location>
        <begin position="180"/>
        <end position="198"/>
    </location>
</feature>
<evidence type="ECO:0000313" key="3">
    <source>
        <dbReference type="EMBL" id="MCU6699228.1"/>
    </source>
</evidence>
<comment type="caution">
    <text evidence="3">The sequence shown here is derived from an EMBL/GenBank/DDBJ whole genome shotgun (WGS) entry which is preliminary data.</text>
</comment>
<feature type="transmembrane region" description="Helical" evidence="1">
    <location>
        <begin position="41"/>
        <end position="61"/>
    </location>
</feature>
<dbReference type="RefSeq" id="WP_262580915.1">
    <property type="nucleotide sequence ID" value="NZ_JAOQJV010000002.1"/>
</dbReference>
<organism evidence="3 4">
    <name type="scientific">Dorea ammoniilytica</name>
    <dbReference type="NCBI Taxonomy" id="2981788"/>
    <lineage>
        <taxon>Bacteria</taxon>
        <taxon>Bacillati</taxon>
        <taxon>Bacillota</taxon>
        <taxon>Clostridia</taxon>
        <taxon>Lachnospirales</taxon>
        <taxon>Lachnospiraceae</taxon>
        <taxon>Dorea</taxon>
    </lineage>
</organism>
<dbReference type="PANTHER" id="PTHR37312">
    <property type="entry name" value="MEMBRANE-BOUND ACYLTRANSFERASE YKRP-RELATED"/>
    <property type="match status" value="1"/>
</dbReference>
<feature type="transmembrane region" description="Helical" evidence="1">
    <location>
        <begin position="262"/>
        <end position="280"/>
    </location>
</feature>
<reference evidence="3 4" key="1">
    <citation type="journal article" date="2021" name="ISME Commun">
        <title>Automated analysis of genomic sequences facilitates high-throughput and comprehensive description of bacteria.</title>
        <authorList>
            <person name="Hitch T.C.A."/>
        </authorList>
    </citation>
    <scope>NUCLEOTIDE SEQUENCE [LARGE SCALE GENOMIC DNA]</scope>
    <source>
        <strain evidence="3 4">Sanger_02</strain>
    </source>
</reference>
<sequence>MKQEQQREYLFDNYKVLLIILVVIGHFIEPCYDQNSFLYELKWGIVAFHMPAFIFISGYFSKRIPSIKKLIQGLVIPYFVYELVYYFLYTLVLDKHTGLYFDRPKFSLWYLMALFVWRLLAPVIKKVPYHMPLLFAGGLLIGFVGLGNYLSIPRILFFFPFFMAGMEFDSSVLERFRKPAGYCGALAVLTMLIIGLFVDDYHHKLPVKIFYGRYSYAGLGLDPVEGMLIRCGCYVLSFVLIYLLMLVLPAEKKAYSYIGERTMAVYIFHGLVYSCLKYATPVLASVRSNTESILLILFCLALVWIASRKPFVFVTDKVSHLL</sequence>
<gene>
    <name evidence="3" type="ORF">OCV65_03110</name>
</gene>
<feature type="transmembrane region" description="Helical" evidence="1">
    <location>
        <begin position="12"/>
        <end position="29"/>
    </location>
</feature>
<keyword evidence="1" id="KW-0812">Transmembrane</keyword>
<keyword evidence="1" id="KW-0472">Membrane</keyword>
<feature type="transmembrane region" description="Helical" evidence="1">
    <location>
        <begin position="108"/>
        <end position="124"/>
    </location>
</feature>
<evidence type="ECO:0000313" key="4">
    <source>
        <dbReference type="Proteomes" id="UP001207605"/>
    </source>
</evidence>
<accession>A0ABT2S3Q6</accession>
<dbReference type="Pfam" id="PF01757">
    <property type="entry name" value="Acyl_transf_3"/>
    <property type="match status" value="1"/>
</dbReference>
<keyword evidence="3" id="KW-0808">Transferase</keyword>
<evidence type="ECO:0000256" key="1">
    <source>
        <dbReference type="SAM" id="Phobius"/>
    </source>
</evidence>
<keyword evidence="3" id="KW-0012">Acyltransferase</keyword>
<dbReference type="Proteomes" id="UP001207605">
    <property type="component" value="Unassembled WGS sequence"/>
</dbReference>
<keyword evidence="4" id="KW-1185">Reference proteome</keyword>
<name>A0ABT2S3Q6_9FIRM</name>
<protein>
    <submittedName>
        <fullName evidence="3">Acyltransferase family protein</fullName>
    </submittedName>
</protein>
<dbReference type="EMBL" id="JAOQJV010000002">
    <property type="protein sequence ID" value="MCU6699228.1"/>
    <property type="molecule type" value="Genomic_DNA"/>
</dbReference>
<dbReference type="InterPro" id="IPR002656">
    <property type="entry name" value="Acyl_transf_3_dom"/>
</dbReference>
<dbReference type="InterPro" id="IPR052734">
    <property type="entry name" value="Nod_factor_acetyltransferase"/>
</dbReference>
<feature type="transmembrane region" description="Helical" evidence="1">
    <location>
        <begin position="70"/>
        <end position="88"/>
    </location>
</feature>
<feature type="transmembrane region" description="Helical" evidence="1">
    <location>
        <begin position="292"/>
        <end position="307"/>
    </location>
</feature>
<feature type="transmembrane region" description="Helical" evidence="1">
    <location>
        <begin position="227"/>
        <end position="250"/>
    </location>
</feature>
<keyword evidence="1" id="KW-1133">Transmembrane helix</keyword>